<dbReference type="PANTHER" id="PTHR31721">
    <property type="entry name" value="OS06G0710300 PROTEIN"/>
    <property type="match status" value="1"/>
</dbReference>
<proteinExistence type="predicted"/>
<keyword evidence="1" id="KW-0472">Membrane</keyword>
<dbReference type="Pfam" id="PF03350">
    <property type="entry name" value="UPF0114"/>
    <property type="match status" value="1"/>
</dbReference>
<protein>
    <submittedName>
        <fullName evidence="2">Uncharacterized protein</fullName>
    </submittedName>
</protein>
<feature type="transmembrane region" description="Helical" evidence="1">
    <location>
        <begin position="61"/>
        <end position="86"/>
    </location>
</feature>
<dbReference type="EMBL" id="DF237143">
    <property type="protein sequence ID" value="GAQ84557.1"/>
    <property type="molecule type" value="Genomic_DNA"/>
</dbReference>
<evidence type="ECO:0000256" key="1">
    <source>
        <dbReference type="SAM" id="Phobius"/>
    </source>
</evidence>
<organism evidence="2 3">
    <name type="scientific">Klebsormidium nitens</name>
    <name type="common">Green alga</name>
    <name type="synonym">Ulothrix nitens</name>
    <dbReference type="NCBI Taxonomy" id="105231"/>
    <lineage>
        <taxon>Eukaryota</taxon>
        <taxon>Viridiplantae</taxon>
        <taxon>Streptophyta</taxon>
        <taxon>Klebsormidiophyceae</taxon>
        <taxon>Klebsormidiales</taxon>
        <taxon>Klebsormidiaceae</taxon>
        <taxon>Klebsormidium</taxon>
    </lineage>
</organism>
<feature type="transmembrane region" description="Helical" evidence="1">
    <location>
        <begin position="106"/>
        <end position="130"/>
    </location>
</feature>
<keyword evidence="1" id="KW-1133">Transmembrane helix</keyword>
<evidence type="ECO:0000313" key="2">
    <source>
        <dbReference type="EMBL" id="GAQ84557.1"/>
    </source>
</evidence>
<dbReference type="Proteomes" id="UP000054558">
    <property type="component" value="Unassembled WGS sequence"/>
</dbReference>
<dbReference type="PANTHER" id="PTHR31721:SF4">
    <property type="entry name" value="OS06G0710300 PROTEIN"/>
    <property type="match status" value="1"/>
</dbReference>
<name>A0A1Y1I756_KLENI</name>
<feature type="transmembrane region" description="Helical" evidence="1">
    <location>
        <begin position="203"/>
        <end position="222"/>
    </location>
</feature>
<dbReference type="OrthoDB" id="2020089at2759"/>
<sequence>MSKDGVAAIDVMMPDGASEDYPITLEEADASDGEWTRRKRHVKRLKKVESTIERVIFDCRFFALMGVVGSLIGSFLCFVKGCFYVYKAIIAAAFDVTHGLNSYKVVLKLIEALDTYLVATVMLIFGMGLYELFVNELEAVATTDSVVGCKSNLFGLFRLRERPKWLQINGLDALKEKLGHVIVMILLVGMFEKSKKVPIRNGVDLVCVATSVLLCAGSLYLLSQLSKNGNGH</sequence>
<reference evidence="2 3" key="1">
    <citation type="journal article" date="2014" name="Nat. Commun.">
        <title>Klebsormidium flaccidum genome reveals primary factors for plant terrestrial adaptation.</title>
        <authorList>
            <person name="Hori K."/>
            <person name="Maruyama F."/>
            <person name="Fujisawa T."/>
            <person name="Togashi T."/>
            <person name="Yamamoto N."/>
            <person name="Seo M."/>
            <person name="Sato S."/>
            <person name="Yamada T."/>
            <person name="Mori H."/>
            <person name="Tajima N."/>
            <person name="Moriyama T."/>
            <person name="Ikeuchi M."/>
            <person name="Watanabe M."/>
            <person name="Wada H."/>
            <person name="Kobayashi K."/>
            <person name="Saito M."/>
            <person name="Masuda T."/>
            <person name="Sasaki-Sekimoto Y."/>
            <person name="Mashiguchi K."/>
            <person name="Awai K."/>
            <person name="Shimojima M."/>
            <person name="Masuda S."/>
            <person name="Iwai M."/>
            <person name="Nobusawa T."/>
            <person name="Narise T."/>
            <person name="Kondo S."/>
            <person name="Saito H."/>
            <person name="Sato R."/>
            <person name="Murakawa M."/>
            <person name="Ihara Y."/>
            <person name="Oshima-Yamada Y."/>
            <person name="Ohtaka K."/>
            <person name="Satoh M."/>
            <person name="Sonobe K."/>
            <person name="Ishii M."/>
            <person name="Ohtani R."/>
            <person name="Kanamori-Sato M."/>
            <person name="Honoki R."/>
            <person name="Miyazaki D."/>
            <person name="Mochizuki H."/>
            <person name="Umetsu J."/>
            <person name="Higashi K."/>
            <person name="Shibata D."/>
            <person name="Kamiya Y."/>
            <person name="Sato N."/>
            <person name="Nakamura Y."/>
            <person name="Tabata S."/>
            <person name="Ida S."/>
            <person name="Kurokawa K."/>
            <person name="Ohta H."/>
        </authorList>
    </citation>
    <scope>NUCLEOTIDE SEQUENCE [LARGE SCALE GENOMIC DNA]</scope>
    <source>
        <strain evidence="2 3">NIES-2285</strain>
    </source>
</reference>
<keyword evidence="1" id="KW-0812">Transmembrane</keyword>
<keyword evidence="3" id="KW-1185">Reference proteome</keyword>
<gene>
    <name evidence="2" type="ORF">KFL_001940140</name>
</gene>
<dbReference type="OMA" id="LMMLIIK"/>
<dbReference type="GO" id="GO:0009941">
    <property type="term" value="C:chloroplast envelope"/>
    <property type="evidence" value="ECO:0000318"/>
    <property type="project" value="GO_Central"/>
</dbReference>
<accession>A0A1Y1I756</accession>
<evidence type="ECO:0000313" key="3">
    <source>
        <dbReference type="Proteomes" id="UP000054558"/>
    </source>
</evidence>
<dbReference type="AlphaFoldDB" id="A0A1Y1I756"/>
<dbReference type="InterPro" id="IPR005134">
    <property type="entry name" value="UPF0114"/>
</dbReference>